<dbReference type="Gene3D" id="3.30.70.560">
    <property type="entry name" value="7,8-Dihydro-6-hydroxymethylpterin-pyrophosphokinase HPPK"/>
    <property type="match status" value="1"/>
</dbReference>
<dbReference type="GO" id="GO:0046656">
    <property type="term" value="P:folic acid biosynthetic process"/>
    <property type="evidence" value="ECO:0007669"/>
    <property type="project" value="UniProtKB-KW"/>
</dbReference>
<keyword evidence="3 9" id="KW-0808">Transferase</keyword>
<evidence type="ECO:0000256" key="5">
    <source>
        <dbReference type="ARBA" id="ARBA00022777"/>
    </source>
</evidence>
<evidence type="ECO:0000256" key="4">
    <source>
        <dbReference type="ARBA" id="ARBA00022741"/>
    </source>
</evidence>
<organism evidence="9">
    <name type="scientific">mine drainage metagenome</name>
    <dbReference type="NCBI Taxonomy" id="410659"/>
    <lineage>
        <taxon>unclassified sequences</taxon>
        <taxon>metagenomes</taxon>
        <taxon>ecological metagenomes</taxon>
    </lineage>
</organism>
<feature type="domain" description="7,8-dihydro-6-hydroxymethylpterin-pyrophosphokinase" evidence="8">
    <location>
        <begin position="1"/>
        <end position="44"/>
    </location>
</feature>
<comment type="caution">
    <text evidence="9">The sequence shown here is derived from an EMBL/GenBank/DDBJ whole genome shotgun (WGS) entry which is preliminary data.</text>
</comment>
<dbReference type="InterPro" id="IPR035907">
    <property type="entry name" value="Hppk_sf"/>
</dbReference>
<dbReference type="SUPFAM" id="SSF55083">
    <property type="entry name" value="6-hydroxymethyl-7,8-dihydropterin pyrophosphokinase, HPPK"/>
    <property type="match status" value="1"/>
</dbReference>
<keyword evidence="4" id="KW-0547">Nucleotide-binding</keyword>
<evidence type="ECO:0000256" key="1">
    <source>
        <dbReference type="ARBA" id="ARBA00005051"/>
    </source>
</evidence>
<dbReference type="GO" id="GO:0005524">
    <property type="term" value="F:ATP binding"/>
    <property type="evidence" value="ECO:0007669"/>
    <property type="project" value="UniProtKB-KW"/>
</dbReference>
<sequence length="81" mass="9022">GPRLIDLDLLVFGRECREGPQLRLPHPGIVERNFVLYPLGDIAPDLDVPGLGRVSELRARLTPEGLWPLEPQSLSPDVRSM</sequence>
<comment type="pathway">
    <text evidence="1">Cofactor biosynthesis; tetrahydrofolate biosynthesis; 2-amino-4-hydroxy-6-hydroxymethyl-7,8-dihydropteridine diphosphate from 7,8-dihydroneopterin triphosphate: step 4/4.</text>
</comment>
<keyword evidence="5 9" id="KW-0418">Kinase</keyword>
<dbReference type="Pfam" id="PF01288">
    <property type="entry name" value="HPPK"/>
    <property type="match status" value="1"/>
</dbReference>
<evidence type="ECO:0000256" key="7">
    <source>
        <dbReference type="ARBA" id="ARBA00022909"/>
    </source>
</evidence>
<dbReference type="GO" id="GO:0046654">
    <property type="term" value="P:tetrahydrofolate biosynthetic process"/>
    <property type="evidence" value="ECO:0007669"/>
    <property type="project" value="UniProtKB-UniPathway"/>
</dbReference>
<accession>T1BUR3</accession>
<protein>
    <recommendedName>
        <fullName evidence="2">2-amino-4-hydroxy-6-hydroxymethyldihydropteridine diphosphokinase</fullName>
        <ecNumber evidence="2">2.7.6.3</ecNumber>
    </recommendedName>
</protein>
<evidence type="ECO:0000259" key="8">
    <source>
        <dbReference type="Pfam" id="PF01288"/>
    </source>
</evidence>
<dbReference type="PANTHER" id="PTHR43071">
    <property type="entry name" value="2-AMINO-4-HYDROXY-6-HYDROXYMETHYLDIHYDROPTERIDINE PYROPHOSPHOKINASE"/>
    <property type="match status" value="1"/>
</dbReference>
<evidence type="ECO:0000256" key="2">
    <source>
        <dbReference type="ARBA" id="ARBA00013253"/>
    </source>
</evidence>
<evidence type="ECO:0000256" key="6">
    <source>
        <dbReference type="ARBA" id="ARBA00022840"/>
    </source>
</evidence>
<dbReference type="GO" id="GO:0016301">
    <property type="term" value="F:kinase activity"/>
    <property type="evidence" value="ECO:0007669"/>
    <property type="project" value="UniProtKB-KW"/>
</dbReference>
<reference evidence="9" key="1">
    <citation type="submission" date="2013-08" db="EMBL/GenBank/DDBJ databases">
        <authorList>
            <person name="Mendez C."/>
            <person name="Richter M."/>
            <person name="Ferrer M."/>
            <person name="Sanchez J."/>
        </authorList>
    </citation>
    <scope>NUCLEOTIDE SEQUENCE</scope>
</reference>
<dbReference type="AlphaFoldDB" id="T1BUR3"/>
<gene>
    <name evidence="9" type="ORF">B1A_11349</name>
</gene>
<keyword evidence="6" id="KW-0067">ATP-binding</keyword>
<proteinExistence type="predicted"/>
<dbReference type="UniPathway" id="UPA00077">
    <property type="reaction ID" value="UER00155"/>
</dbReference>
<feature type="non-terminal residue" evidence="9">
    <location>
        <position position="1"/>
    </location>
</feature>
<dbReference type="EC" id="2.7.6.3" evidence="2"/>
<keyword evidence="7" id="KW-0289">Folate biosynthesis</keyword>
<name>T1BUR3_9ZZZZ</name>
<dbReference type="GO" id="GO:0003848">
    <property type="term" value="F:2-amino-4-hydroxy-6-hydroxymethyldihydropteridine diphosphokinase activity"/>
    <property type="evidence" value="ECO:0007669"/>
    <property type="project" value="UniProtKB-EC"/>
</dbReference>
<dbReference type="EMBL" id="AUZX01008108">
    <property type="protein sequence ID" value="EQD56909.1"/>
    <property type="molecule type" value="Genomic_DNA"/>
</dbReference>
<dbReference type="PANTHER" id="PTHR43071:SF1">
    <property type="entry name" value="2-AMINO-4-HYDROXY-6-HYDROXYMETHYLDIHYDROPTERIDINE PYROPHOSPHOKINASE"/>
    <property type="match status" value="1"/>
</dbReference>
<dbReference type="InterPro" id="IPR000550">
    <property type="entry name" value="Hppk"/>
</dbReference>
<reference evidence="9" key="2">
    <citation type="journal article" date="2014" name="ISME J.">
        <title>Microbial stratification in low pH oxic and suboxic macroscopic growths along an acid mine drainage.</title>
        <authorList>
            <person name="Mendez-Garcia C."/>
            <person name="Mesa V."/>
            <person name="Sprenger R.R."/>
            <person name="Richter M."/>
            <person name="Diez M.S."/>
            <person name="Solano J."/>
            <person name="Bargiela R."/>
            <person name="Golyshina O.V."/>
            <person name="Manteca A."/>
            <person name="Ramos J.L."/>
            <person name="Gallego J.R."/>
            <person name="Llorente I."/>
            <person name="Martins Dos Santos V.A."/>
            <person name="Jensen O.N."/>
            <person name="Pelaez A.I."/>
            <person name="Sanchez J."/>
            <person name="Ferrer M."/>
        </authorList>
    </citation>
    <scope>NUCLEOTIDE SEQUENCE</scope>
</reference>
<evidence type="ECO:0000256" key="3">
    <source>
        <dbReference type="ARBA" id="ARBA00022679"/>
    </source>
</evidence>
<evidence type="ECO:0000313" key="9">
    <source>
        <dbReference type="EMBL" id="EQD56909.1"/>
    </source>
</evidence>